<dbReference type="GO" id="GO:0005886">
    <property type="term" value="C:plasma membrane"/>
    <property type="evidence" value="ECO:0007669"/>
    <property type="project" value="UniProtKB-SubCell"/>
</dbReference>
<dbReference type="InterPro" id="IPR002781">
    <property type="entry name" value="TM_pro_TauE-like"/>
</dbReference>
<organism evidence="9 11">
    <name type="scientific">Saliniramus fredricksonii</name>
    <dbReference type="NCBI Taxonomy" id="1653334"/>
    <lineage>
        <taxon>Bacteria</taxon>
        <taxon>Pseudomonadati</taxon>
        <taxon>Pseudomonadota</taxon>
        <taxon>Alphaproteobacteria</taxon>
        <taxon>Hyphomicrobiales</taxon>
        <taxon>Salinarimonadaceae</taxon>
        <taxon>Saliniramus</taxon>
    </lineage>
</organism>
<dbReference type="PANTHER" id="PTHR30269:SF37">
    <property type="entry name" value="MEMBRANE TRANSPORTER PROTEIN"/>
    <property type="match status" value="1"/>
</dbReference>
<evidence type="ECO:0000256" key="1">
    <source>
        <dbReference type="ARBA" id="ARBA00004651"/>
    </source>
</evidence>
<dbReference type="Proteomes" id="UP000050497">
    <property type="component" value="Unassembled WGS sequence"/>
</dbReference>
<feature type="transmembrane region" description="Helical" evidence="8">
    <location>
        <begin position="168"/>
        <end position="191"/>
    </location>
</feature>
<dbReference type="EMBL" id="FMBM01000002">
    <property type="protein sequence ID" value="SCC80964.1"/>
    <property type="molecule type" value="Genomic_DNA"/>
</dbReference>
<feature type="transmembrane region" description="Helical" evidence="8">
    <location>
        <begin position="76"/>
        <end position="93"/>
    </location>
</feature>
<accession>A0A0P7X5Q1</accession>
<evidence type="ECO:0000256" key="2">
    <source>
        <dbReference type="ARBA" id="ARBA00009142"/>
    </source>
</evidence>
<dbReference type="EMBL" id="LJSX01000017">
    <property type="protein sequence ID" value="KPQ10228.1"/>
    <property type="molecule type" value="Genomic_DNA"/>
</dbReference>
<keyword evidence="5 8" id="KW-0812">Transmembrane</keyword>
<evidence type="ECO:0000256" key="6">
    <source>
        <dbReference type="ARBA" id="ARBA00022989"/>
    </source>
</evidence>
<dbReference type="Pfam" id="PF01925">
    <property type="entry name" value="TauE"/>
    <property type="match status" value="1"/>
</dbReference>
<evidence type="ECO:0000256" key="8">
    <source>
        <dbReference type="RuleBase" id="RU363041"/>
    </source>
</evidence>
<keyword evidence="4 8" id="KW-1003">Cell membrane</keyword>
<comment type="similarity">
    <text evidence="2 8">Belongs to the 4-toluene sulfonate uptake permease (TSUP) (TC 2.A.102) family.</text>
</comment>
<keyword evidence="6 8" id="KW-1133">Transmembrane helix</keyword>
<sequence>MISDPAFYLAAIPAVILVGFAKGGFAGLGLLALPLMALTISPVQALAIMLPILMVQDVVTVWSYRHSWDKTNIQRLLPGALLGIAAGYFLAAYVSEDAVALTIGVVSVSFAMRRLVLERRATLPAASVAGPIGGAVFGVLSGFTSMVAHAGGPPFQVYVLPQRLHREIVVGTGAIFFAILNVVKVAPFFMLGQFSPENLATSLALFPLAIAATIAGIWLIRRIDSARFYTLIYILLLGVGGKLIHDGLGGMLG</sequence>
<evidence type="ECO:0000256" key="5">
    <source>
        <dbReference type="ARBA" id="ARBA00022692"/>
    </source>
</evidence>
<dbReference type="Proteomes" id="UP000182800">
    <property type="component" value="Unassembled WGS sequence"/>
</dbReference>
<feature type="transmembrane region" description="Helical" evidence="8">
    <location>
        <begin position="226"/>
        <end position="244"/>
    </location>
</feature>
<feature type="transmembrane region" description="Helical" evidence="8">
    <location>
        <begin position="99"/>
        <end position="116"/>
    </location>
</feature>
<evidence type="ECO:0000256" key="7">
    <source>
        <dbReference type="ARBA" id="ARBA00023136"/>
    </source>
</evidence>
<keyword evidence="12" id="KW-1185">Reference proteome</keyword>
<dbReference type="STRING" id="1653334.GA0071312_1894"/>
<dbReference type="PANTHER" id="PTHR30269">
    <property type="entry name" value="TRANSMEMBRANE PROTEIN YFCA"/>
    <property type="match status" value="1"/>
</dbReference>
<dbReference type="OrthoDB" id="7028171at2"/>
<dbReference type="InterPro" id="IPR052017">
    <property type="entry name" value="TSUP"/>
</dbReference>
<evidence type="ECO:0000313" key="11">
    <source>
        <dbReference type="Proteomes" id="UP000050497"/>
    </source>
</evidence>
<gene>
    <name evidence="10" type="ORF">GA0071312_1894</name>
    <name evidence="9" type="ORF">HLUCCO17_11560</name>
</gene>
<evidence type="ECO:0000313" key="10">
    <source>
        <dbReference type="EMBL" id="SCC80964.1"/>
    </source>
</evidence>
<protein>
    <recommendedName>
        <fullName evidence="8">Probable membrane transporter protein</fullName>
    </recommendedName>
</protein>
<comment type="subcellular location">
    <subcellularLocation>
        <location evidence="1 8">Cell membrane</location>
        <topology evidence="1 8">Multi-pass membrane protein</topology>
    </subcellularLocation>
</comment>
<evidence type="ECO:0000313" key="12">
    <source>
        <dbReference type="Proteomes" id="UP000182800"/>
    </source>
</evidence>
<keyword evidence="3" id="KW-0813">Transport</keyword>
<comment type="caution">
    <text evidence="9">The sequence shown here is derived from an EMBL/GenBank/DDBJ whole genome shotgun (WGS) entry which is preliminary data.</text>
</comment>
<reference evidence="10 12" key="2">
    <citation type="submission" date="2016-08" db="EMBL/GenBank/DDBJ databases">
        <authorList>
            <person name="Varghese N."/>
            <person name="Submissions Spin"/>
        </authorList>
    </citation>
    <scope>NUCLEOTIDE SEQUENCE [LARGE SCALE GENOMIC DNA]</scope>
    <source>
        <strain evidence="10 12">HL-109</strain>
    </source>
</reference>
<evidence type="ECO:0000256" key="3">
    <source>
        <dbReference type="ARBA" id="ARBA00022448"/>
    </source>
</evidence>
<dbReference type="RefSeq" id="WP_074444763.1">
    <property type="nucleotide sequence ID" value="NZ_FMBM01000002.1"/>
</dbReference>
<feature type="transmembrane region" description="Helical" evidence="8">
    <location>
        <begin position="7"/>
        <end position="33"/>
    </location>
</feature>
<reference evidence="9 11" key="1">
    <citation type="submission" date="2015-09" db="EMBL/GenBank/DDBJ databases">
        <title>Identification and resolution of microdiversity through metagenomic sequencing of parallel consortia.</title>
        <authorList>
            <person name="Nelson W.C."/>
            <person name="Romine M.F."/>
            <person name="Lindemann S.R."/>
        </authorList>
    </citation>
    <scope>NUCLEOTIDE SEQUENCE [LARGE SCALE GENOMIC DNA]</scope>
    <source>
        <strain evidence="9">HL-109</strain>
    </source>
</reference>
<feature type="transmembrane region" description="Helical" evidence="8">
    <location>
        <begin position="203"/>
        <end position="220"/>
    </location>
</feature>
<evidence type="ECO:0000256" key="4">
    <source>
        <dbReference type="ARBA" id="ARBA00022475"/>
    </source>
</evidence>
<dbReference type="AlphaFoldDB" id="A0A0P7X5Q1"/>
<name>A0A0P7X5Q1_9HYPH</name>
<proteinExistence type="inferred from homology"/>
<keyword evidence="7 8" id="KW-0472">Membrane</keyword>
<evidence type="ECO:0000313" key="9">
    <source>
        <dbReference type="EMBL" id="KPQ10228.1"/>
    </source>
</evidence>